<organism evidence="13 14">
    <name type="scientific">Parvularcula dongshanensis</name>
    <dbReference type="NCBI Taxonomy" id="1173995"/>
    <lineage>
        <taxon>Bacteria</taxon>
        <taxon>Pseudomonadati</taxon>
        <taxon>Pseudomonadota</taxon>
        <taxon>Alphaproteobacteria</taxon>
        <taxon>Parvularculales</taxon>
        <taxon>Parvularculaceae</taxon>
        <taxon>Parvularcula</taxon>
    </lineage>
</organism>
<comment type="function">
    <text evidence="9">Acts as an acyl-protein thioesterase that hydrolyzes fatty acids from acylated residues in proteins. Regulates the mitochondrial S-depalmitoylation of the nucleophilic active site residue of peroxiredoxin-5/PRDX5, a key antioxidant protein, therefore modulating mitochondrial antioxidant ability. Also catalyzes the deglucuronidation of mycophenolic acid acyl-glucuronide, an active metabolite of the immunosuppressant drug mycophenolate.</text>
</comment>
<dbReference type="RefSeq" id="WP_183816558.1">
    <property type="nucleotide sequence ID" value="NZ_JACHOB010000001.1"/>
</dbReference>
<keyword evidence="3" id="KW-0809">Transit peptide</keyword>
<dbReference type="GO" id="GO:0102390">
    <property type="term" value="F:mycophenolic acid acyl-glucuronide esterase activity"/>
    <property type="evidence" value="ECO:0007669"/>
    <property type="project" value="UniProtKB-EC"/>
</dbReference>
<evidence type="ECO:0000313" key="13">
    <source>
        <dbReference type="EMBL" id="MBB4658596.1"/>
    </source>
</evidence>
<dbReference type="EC" id="3.1.2.22" evidence="1"/>
<dbReference type="Proteomes" id="UP000563524">
    <property type="component" value="Unassembled WGS sequence"/>
</dbReference>
<protein>
    <recommendedName>
        <fullName evidence="5">Palmitoyl-protein thioesterase ABHD10, mitochondrial</fullName>
        <ecNumber evidence="4">3.1.1.93</ecNumber>
        <ecNumber evidence="1">3.1.2.22</ecNumber>
    </recommendedName>
    <alternativeName>
        <fullName evidence="7">Acyl-protein thioesterase ABHD10</fullName>
    </alternativeName>
    <alternativeName>
        <fullName evidence="8">Alpha/beta hydrolase domain-containing protein 10</fullName>
    </alternativeName>
    <alternativeName>
        <fullName evidence="6">Mycophenolic acid acyl-glucuronide esterase, mitochondrial</fullName>
    </alternativeName>
</protein>
<sequence>MTDKQPPAMLDGPNGRIATLRREGSGPTVVWLGGYASDMRGTKAETLDAWAARSGRAFFRFDYTGHGESEGAFEDGTIGRWLADARATLAQVDGTLVLVGSSMGAWIAGLLAREDSSRLAGLLLLAPAPDFTQDLTRKGWSEEERARLERDGRIAFPSAYDDSEMVYTRALFEDGANHLLLHAPLEVRCPVRIIQGTKDDAVPWTHAVRYAEHMTAEDVTVTLVKDADHRLSSPPDLDRMIATLEGLLA</sequence>
<evidence type="ECO:0000256" key="1">
    <source>
        <dbReference type="ARBA" id="ARBA00012423"/>
    </source>
</evidence>
<evidence type="ECO:0000256" key="9">
    <source>
        <dbReference type="ARBA" id="ARBA00046047"/>
    </source>
</evidence>
<evidence type="ECO:0000259" key="12">
    <source>
        <dbReference type="Pfam" id="PF12697"/>
    </source>
</evidence>
<feature type="domain" description="AB hydrolase-1" evidence="12">
    <location>
        <begin position="50"/>
        <end position="231"/>
    </location>
</feature>
<accession>A0A840I0K4</accession>
<evidence type="ECO:0000256" key="8">
    <source>
        <dbReference type="ARBA" id="ARBA00042704"/>
    </source>
</evidence>
<evidence type="ECO:0000256" key="2">
    <source>
        <dbReference type="ARBA" id="ARBA00022801"/>
    </source>
</evidence>
<dbReference type="GO" id="GO:0008474">
    <property type="term" value="F:palmitoyl-(protein) hydrolase activity"/>
    <property type="evidence" value="ECO:0007669"/>
    <property type="project" value="UniProtKB-EC"/>
</dbReference>
<evidence type="ECO:0000256" key="6">
    <source>
        <dbReference type="ARBA" id="ARBA00041520"/>
    </source>
</evidence>
<comment type="caution">
    <text evidence="13">The sequence shown here is derived from an EMBL/GenBank/DDBJ whole genome shotgun (WGS) entry which is preliminary data.</text>
</comment>
<evidence type="ECO:0000256" key="5">
    <source>
        <dbReference type="ARBA" id="ARBA00039314"/>
    </source>
</evidence>
<dbReference type="Pfam" id="PF12697">
    <property type="entry name" value="Abhydrolase_6"/>
    <property type="match status" value="1"/>
</dbReference>
<name>A0A840I0K4_9PROT</name>
<dbReference type="InterPro" id="IPR000073">
    <property type="entry name" value="AB_hydrolase_1"/>
</dbReference>
<evidence type="ECO:0000256" key="11">
    <source>
        <dbReference type="ARBA" id="ARBA00047972"/>
    </source>
</evidence>
<comment type="catalytic activity">
    <reaction evidence="10">
        <text>S-hexadecanoyl-L-cysteinyl-[protein] + H2O = L-cysteinyl-[protein] + hexadecanoate + H(+)</text>
        <dbReference type="Rhea" id="RHEA:19233"/>
        <dbReference type="Rhea" id="RHEA-COMP:10131"/>
        <dbReference type="Rhea" id="RHEA-COMP:11032"/>
        <dbReference type="ChEBI" id="CHEBI:7896"/>
        <dbReference type="ChEBI" id="CHEBI:15377"/>
        <dbReference type="ChEBI" id="CHEBI:15378"/>
        <dbReference type="ChEBI" id="CHEBI:29950"/>
        <dbReference type="ChEBI" id="CHEBI:74151"/>
        <dbReference type="EC" id="3.1.2.22"/>
    </reaction>
    <physiologicalReaction direction="left-to-right" evidence="10">
        <dbReference type="Rhea" id="RHEA:19234"/>
    </physiologicalReaction>
</comment>
<dbReference type="PANTHER" id="PTHR16138">
    <property type="entry name" value="MYCOPHENOLIC ACID ACYL-GLUCURONIDE ESTERASE, MITOCHONDRIAL"/>
    <property type="match status" value="1"/>
</dbReference>
<proteinExistence type="predicted"/>
<evidence type="ECO:0000313" key="14">
    <source>
        <dbReference type="Proteomes" id="UP000563524"/>
    </source>
</evidence>
<dbReference type="AlphaFoldDB" id="A0A840I0K4"/>
<gene>
    <name evidence="13" type="ORF">GGQ59_001096</name>
</gene>
<reference evidence="13 14" key="1">
    <citation type="submission" date="2020-08" db="EMBL/GenBank/DDBJ databases">
        <title>Genomic Encyclopedia of Type Strains, Phase IV (KMG-IV): sequencing the most valuable type-strain genomes for metagenomic binning, comparative biology and taxonomic classification.</title>
        <authorList>
            <person name="Goeker M."/>
        </authorList>
    </citation>
    <scope>NUCLEOTIDE SEQUENCE [LARGE SCALE GENOMIC DNA]</scope>
    <source>
        <strain evidence="13 14">DSM 102850</strain>
    </source>
</reference>
<dbReference type="EC" id="3.1.1.93" evidence="4"/>
<evidence type="ECO:0000256" key="10">
    <source>
        <dbReference type="ARBA" id="ARBA00047409"/>
    </source>
</evidence>
<evidence type="ECO:0000256" key="7">
    <source>
        <dbReference type="ARBA" id="ARBA00042645"/>
    </source>
</evidence>
<dbReference type="InterPro" id="IPR029058">
    <property type="entry name" value="AB_hydrolase_fold"/>
</dbReference>
<evidence type="ECO:0000256" key="3">
    <source>
        <dbReference type="ARBA" id="ARBA00022946"/>
    </source>
</evidence>
<dbReference type="SUPFAM" id="SSF53474">
    <property type="entry name" value="alpha/beta-Hydrolases"/>
    <property type="match status" value="1"/>
</dbReference>
<dbReference type="PANTHER" id="PTHR16138:SF7">
    <property type="entry name" value="PALMITOYL-PROTEIN THIOESTERASE ABHD10, MITOCHONDRIAL"/>
    <property type="match status" value="1"/>
</dbReference>
<comment type="catalytic activity">
    <reaction evidence="11">
        <text>mycophenolic acid O-acyl-beta-D-glucuronide + H2O = mycophenolate + D-glucuronate + H(+)</text>
        <dbReference type="Rhea" id="RHEA:34179"/>
        <dbReference type="ChEBI" id="CHEBI:15377"/>
        <dbReference type="ChEBI" id="CHEBI:15378"/>
        <dbReference type="ChEBI" id="CHEBI:58720"/>
        <dbReference type="ChEBI" id="CHEBI:62932"/>
        <dbReference type="ChEBI" id="CHEBI:66982"/>
        <dbReference type="EC" id="3.1.1.93"/>
    </reaction>
    <physiologicalReaction direction="left-to-right" evidence="11">
        <dbReference type="Rhea" id="RHEA:34180"/>
    </physiologicalReaction>
</comment>
<keyword evidence="14" id="KW-1185">Reference proteome</keyword>
<keyword evidence="2" id="KW-0378">Hydrolase</keyword>
<evidence type="ECO:0000256" key="4">
    <source>
        <dbReference type="ARBA" id="ARBA00039132"/>
    </source>
</evidence>
<dbReference type="EMBL" id="JACHOB010000001">
    <property type="protein sequence ID" value="MBB4658596.1"/>
    <property type="molecule type" value="Genomic_DNA"/>
</dbReference>
<dbReference type="Gene3D" id="3.40.50.1820">
    <property type="entry name" value="alpha/beta hydrolase"/>
    <property type="match status" value="1"/>
</dbReference>
<dbReference type="InterPro" id="IPR052382">
    <property type="entry name" value="ABHD10_acyl-thioesterase"/>
</dbReference>